<keyword evidence="1" id="KW-0472">Membrane</keyword>
<keyword evidence="3" id="KW-1185">Reference proteome</keyword>
<keyword evidence="1" id="KW-0812">Transmembrane</keyword>
<evidence type="ECO:0000313" key="2">
    <source>
        <dbReference type="EMBL" id="QDO87654.1"/>
    </source>
</evidence>
<dbReference type="RefSeq" id="WP_143782331.1">
    <property type="nucleotide sequence ID" value="NZ_CP041616.1"/>
</dbReference>
<accession>A0A516G800</accession>
<gene>
    <name evidence="2" type="ORF">FNH13_04290</name>
</gene>
<protein>
    <recommendedName>
        <fullName evidence="4">Membrane protein insertase YidC</fullName>
    </recommendedName>
</protein>
<sequence>MLSFLDPVLLPFHHLIDATAQWLPMPLVIVLLTVLVRLVLHPLNRATYRATLHRQRLAPQL</sequence>
<evidence type="ECO:0008006" key="4">
    <source>
        <dbReference type="Google" id="ProtNLM"/>
    </source>
</evidence>
<name>A0A516G800_9MICO</name>
<evidence type="ECO:0000256" key="1">
    <source>
        <dbReference type="SAM" id="Phobius"/>
    </source>
</evidence>
<evidence type="ECO:0000313" key="3">
    <source>
        <dbReference type="Proteomes" id="UP000315395"/>
    </source>
</evidence>
<dbReference type="EMBL" id="CP041616">
    <property type="protein sequence ID" value="QDO87654.1"/>
    <property type="molecule type" value="Genomic_DNA"/>
</dbReference>
<proteinExistence type="predicted"/>
<organism evidence="2 3">
    <name type="scientific">Ornithinimicrobium ciconiae</name>
    <dbReference type="NCBI Taxonomy" id="2594265"/>
    <lineage>
        <taxon>Bacteria</taxon>
        <taxon>Bacillati</taxon>
        <taxon>Actinomycetota</taxon>
        <taxon>Actinomycetes</taxon>
        <taxon>Micrococcales</taxon>
        <taxon>Ornithinimicrobiaceae</taxon>
        <taxon>Ornithinimicrobium</taxon>
    </lineage>
</organism>
<keyword evidence="1" id="KW-1133">Transmembrane helix</keyword>
<reference evidence="2 3" key="1">
    <citation type="submission" date="2019-07" db="EMBL/GenBank/DDBJ databases">
        <title>complete genome sequencing of Ornithinimicrobium sp. H23M54.</title>
        <authorList>
            <person name="Bae J.-W."/>
            <person name="Lee S.-Y."/>
        </authorList>
    </citation>
    <scope>NUCLEOTIDE SEQUENCE [LARGE SCALE GENOMIC DNA]</scope>
    <source>
        <strain evidence="2 3">H23M54</strain>
    </source>
</reference>
<dbReference type="Proteomes" id="UP000315395">
    <property type="component" value="Chromosome"/>
</dbReference>
<feature type="transmembrane region" description="Helical" evidence="1">
    <location>
        <begin position="20"/>
        <end position="40"/>
    </location>
</feature>
<dbReference type="KEGG" id="orz:FNH13_04290"/>
<dbReference type="AlphaFoldDB" id="A0A516G800"/>